<organism evidence="2 3">
    <name type="scientific">Mycobacterium kansasii</name>
    <dbReference type="NCBI Taxonomy" id="1768"/>
    <lineage>
        <taxon>Bacteria</taxon>
        <taxon>Bacillati</taxon>
        <taxon>Actinomycetota</taxon>
        <taxon>Actinomycetes</taxon>
        <taxon>Mycobacteriales</taxon>
        <taxon>Mycobacteriaceae</taxon>
        <taxon>Mycobacterium</taxon>
    </lineage>
</organism>
<dbReference type="AlphaFoldDB" id="A0A1V3W929"/>
<evidence type="ECO:0000256" key="1">
    <source>
        <dbReference type="SAM" id="MobiDB-lite"/>
    </source>
</evidence>
<name>A0A1V3W929_MYCKA</name>
<reference evidence="2 3" key="1">
    <citation type="submission" date="2017-02" db="EMBL/GenBank/DDBJ databases">
        <title>Complete genome sequences of Mycobacterium kansasii strains isolated from rhesus macaques.</title>
        <authorList>
            <person name="Panda A."/>
            <person name="Nagaraj S."/>
            <person name="Zhao X."/>
            <person name="Tettelin H."/>
            <person name="Detolla L.J."/>
        </authorList>
    </citation>
    <scope>NUCLEOTIDE SEQUENCE [LARGE SCALE GENOMIC DNA]</scope>
    <source>
        <strain evidence="2 3">11-3813</strain>
    </source>
</reference>
<feature type="region of interest" description="Disordered" evidence="1">
    <location>
        <begin position="1"/>
        <end position="30"/>
    </location>
</feature>
<sequence length="65" mass="7125">MDSDQIVDQAPAETDEQAERKRPPRLCSKAAMSRFPTTPHLRFAEARSAWNVSTGPSTCSTSNST</sequence>
<evidence type="ECO:0000313" key="2">
    <source>
        <dbReference type="EMBL" id="OOK63499.1"/>
    </source>
</evidence>
<dbReference type="Proteomes" id="UP000189229">
    <property type="component" value="Unassembled WGS sequence"/>
</dbReference>
<protein>
    <submittedName>
        <fullName evidence="2">Uncharacterized protein</fullName>
    </submittedName>
</protein>
<evidence type="ECO:0000313" key="3">
    <source>
        <dbReference type="Proteomes" id="UP000189229"/>
    </source>
</evidence>
<gene>
    <name evidence="2" type="ORF">BZL30_9449</name>
</gene>
<dbReference type="EMBL" id="MVBM01000018">
    <property type="protein sequence ID" value="OOK63499.1"/>
    <property type="molecule type" value="Genomic_DNA"/>
</dbReference>
<comment type="caution">
    <text evidence="2">The sequence shown here is derived from an EMBL/GenBank/DDBJ whole genome shotgun (WGS) entry which is preliminary data.</text>
</comment>
<proteinExistence type="predicted"/>
<accession>A0A1V3W929</accession>